<dbReference type="InterPro" id="IPR002478">
    <property type="entry name" value="PUA"/>
</dbReference>
<keyword evidence="1 8" id="KW-0963">Cytoplasm</keyword>
<keyword evidence="2 8" id="KW-0028">Amino-acid biosynthesis</keyword>
<sequence length="361" mass="39951">MNHRTKTVVIKIGSNVLTQDDGTPDQNRMASLVEQMVFLKSKGFQVVLVTSGAVAFGRRAVGFAGKADAITKKQVWAAIGQIELIRAYKELFLEKGHQVAQLMVTKEDFRDRMHYLNMKNCLDGLLKNNIIPVINENDAVAVTELMFTDNDELAGLVAAMIDADTLILLTNVDGIYKGHPAEAGAELIRRVGQKMPDLSPYISTTKSSFGRGGMLTKMSMAKKSADLGIEVLIANGKKEKVLEHFYHQDLECTYFEPGKSKHNQKKWIAHSENYSKGEIIINEGAKKALLSSKITSLLPIGIAEIKGEFLKGDIIRIVDSHGIRIGLGKAEYSAKNAREKIGLANQKPLVHYDYLYIFEAN</sequence>
<name>A0ABV9T2T1_9BACT</name>
<comment type="pathway">
    <text evidence="8">Amino-acid biosynthesis; L-proline biosynthesis; L-glutamate 5-semialdehyde from L-glutamate: step 1/2.</text>
</comment>
<dbReference type="Pfam" id="PF00696">
    <property type="entry name" value="AA_kinase"/>
    <property type="match status" value="1"/>
</dbReference>
<dbReference type="SUPFAM" id="SSF53633">
    <property type="entry name" value="Carbamate kinase-like"/>
    <property type="match status" value="1"/>
</dbReference>
<proteinExistence type="inferred from homology"/>
<comment type="subcellular location">
    <subcellularLocation>
        <location evidence="8">Cytoplasm</location>
    </subcellularLocation>
</comment>
<organism evidence="10 11">
    <name type="scientific">Negadavirga shengliensis</name>
    <dbReference type="NCBI Taxonomy" id="1389218"/>
    <lineage>
        <taxon>Bacteria</taxon>
        <taxon>Pseudomonadati</taxon>
        <taxon>Bacteroidota</taxon>
        <taxon>Cytophagia</taxon>
        <taxon>Cytophagales</taxon>
        <taxon>Cyclobacteriaceae</taxon>
        <taxon>Negadavirga</taxon>
    </lineage>
</organism>
<evidence type="ECO:0000313" key="11">
    <source>
        <dbReference type="Proteomes" id="UP001595818"/>
    </source>
</evidence>
<reference evidence="11" key="1">
    <citation type="journal article" date="2019" name="Int. J. Syst. Evol. Microbiol.">
        <title>The Global Catalogue of Microorganisms (GCM) 10K type strain sequencing project: providing services to taxonomists for standard genome sequencing and annotation.</title>
        <authorList>
            <consortium name="The Broad Institute Genomics Platform"/>
            <consortium name="The Broad Institute Genome Sequencing Center for Infectious Disease"/>
            <person name="Wu L."/>
            <person name="Ma J."/>
        </authorList>
    </citation>
    <scope>NUCLEOTIDE SEQUENCE [LARGE SCALE GENOMIC DNA]</scope>
    <source>
        <strain evidence="11">CGMCC 4.7466</strain>
    </source>
</reference>
<feature type="binding site" evidence="8">
    <location>
        <position position="11"/>
    </location>
    <ligand>
        <name>ATP</name>
        <dbReference type="ChEBI" id="CHEBI:30616"/>
    </ligand>
</feature>
<evidence type="ECO:0000256" key="7">
    <source>
        <dbReference type="ARBA" id="ARBA00022840"/>
    </source>
</evidence>
<evidence type="ECO:0000256" key="1">
    <source>
        <dbReference type="ARBA" id="ARBA00022490"/>
    </source>
</evidence>
<evidence type="ECO:0000256" key="8">
    <source>
        <dbReference type="HAMAP-Rule" id="MF_00456"/>
    </source>
</evidence>
<protein>
    <recommendedName>
        <fullName evidence="8">Glutamate 5-kinase</fullName>
        <ecNumber evidence="8">2.7.2.11</ecNumber>
    </recommendedName>
    <alternativeName>
        <fullName evidence="8">Gamma-glutamyl kinase</fullName>
        <shortName evidence="8">GK</shortName>
    </alternativeName>
</protein>
<comment type="similarity">
    <text evidence="8">Belongs to the glutamate 5-kinase family.</text>
</comment>
<evidence type="ECO:0000256" key="5">
    <source>
        <dbReference type="ARBA" id="ARBA00022741"/>
    </source>
</evidence>
<dbReference type="InterPro" id="IPR005715">
    <property type="entry name" value="Glu_5kinase/COase_Synthase"/>
</dbReference>
<dbReference type="InterPro" id="IPR036974">
    <property type="entry name" value="PUA_sf"/>
</dbReference>
<dbReference type="CDD" id="cd21157">
    <property type="entry name" value="PUA_G5K"/>
    <property type="match status" value="1"/>
</dbReference>
<dbReference type="InterPro" id="IPR001048">
    <property type="entry name" value="Asp/Glu/Uridylate_kinase"/>
</dbReference>
<comment type="catalytic activity">
    <reaction evidence="8">
        <text>L-glutamate + ATP = L-glutamyl 5-phosphate + ADP</text>
        <dbReference type="Rhea" id="RHEA:14877"/>
        <dbReference type="ChEBI" id="CHEBI:29985"/>
        <dbReference type="ChEBI" id="CHEBI:30616"/>
        <dbReference type="ChEBI" id="CHEBI:58274"/>
        <dbReference type="ChEBI" id="CHEBI:456216"/>
        <dbReference type="EC" id="2.7.2.11"/>
    </reaction>
</comment>
<dbReference type="GO" id="GO:0004349">
    <property type="term" value="F:glutamate 5-kinase activity"/>
    <property type="evidence" value="ECO:0007669"/>
    <property type="project" value="UniProtKB-EC"/>
</dbReference>
<dbReference type="SMART" id="SM00359">
    <property type="entry name" value="PUA"/>
    <property type="match status" value="1"/>
</dbReference>
<dbReference type="EC" id="2.7.2.11" evidence="8"/>
<dbReference type="CDD" id="cd04242">
    <property type="entry name" value="AAK_G5K_ProB"/>
    <property type="match status" value="1"/>
</dbReference>
<feature type="binding site" evidence="8">
    <location>
        <position position="150"/>
    </location>
    <ligand>
        <name>substrate</name>
    </ligand>
</feature>
<dbReference type="Gene3D" id="2.30.130.10">
    <property type="entry name" value="PUA domain"/>
    <property type="match status" value="1"/>
</dbReference>
<dbReference type="InterPro" id="IPR041739">
    <property type="entry name" value="G5K_ProB"/>
</dbReference>
<comment type="function">
    <text evidence="8">Catalyzes the transfer of a phosphate group to glutamate to form L-glutamate 5-phosphate.</text>
</comment>
<evidence type="ECO:0000256" key="2">
    <source>
        <dbReference type="ARBA" id="ARBA00022605"/>
    </source>
</evidence>
<dbReference type="PANTHER" id="PTHR43654:SF1">
    <property type="entry name" value="ISOPENTENYL PHOSPHATE KINASE"/>
    <property type="match status" value="1"/>
</dbReference>
<dbReference type="Proteomes" id="UP001595818">
    <property type="component" value="Unassembled WGS sequence"/>
</dbReference>
<keyword evidence="7 8" id="KW-0067">ATP-binding</keyword>
<evidence type="ECO:0000256" key="4">
    <source>
        <dbReference type="ARBA" id="ARBA00022679"/>
    </source>
</evidence>
<feature type="domain" description="PUA" evidence="9">
    <location>
        <begin position="277"/>
        <end position="350"/>
    </location>
</feature>
<dbReference type="PANTHER" id="PTHR43654">
    <property type="entry name" value="GLUTAMATE 5-KINASE"/>
    <property type="match status" value="1"/>
</dbReference>
<dbReference type="InterPro" id="IPR036393">
    <property type="entry name" value="AceGlu_kinase-like_sf"/>
</dbReference>
<dbReference type="PIRSF" id="PIRSF000729">
    <property type="entry name" value="GK"/>
    <property type="match status" value="1"/>
</dbReference>
<dbReference type="RefSeq" id="WP_377065620.1">
    <property type="nucleotide sequence ID" value="NZ_JBHSJJ010000008.1"/>
</dbReference>
<comment type="caution">
    <text evidence="10">The sequence shown here is derived from an EMBL/GenBank/DDBJ whole genome shotgun (WGS) entry which is preliminary data.</text>
</comment>
<dbReference type="EMBL" id="JBHSJJ010000008">
    <property type="protein sequence ID" value="MFC4873040.1"/>
    <property type="molecule type" value="Genomic_DNA"/>
</dbReference>
<evidence type="ECO:0000256" key="6">
    <source>
        <dbReference type="ARBA" id="ARBA00022777"/>
    </source>
</evidence>
<evidence type="ECO:0000259" key="9">
    <source>
        <dbReference type="SMART" id="SM00359"/>
    </source>
</evidence>
<dbReference type="SUPFAM" id="SSF88697">
    <property type="entry name" value="PUA domain-like"/>
    <property type="match status" value="1"/>
</dbReference>
<gene>
    <name evidence="8 10" type="primary">proB</name>
    <name evidence="10" type="ORF">ACFPFU_15180</name>
</gene>
<dbReference type="HAMAP" id="MF_00456">
    <property type="entry name" value="ProB"/>
    <property type="match status" value="1"/>
</dbReference>
<feature type="binding site" evidence="8">
    <location>
        <position position="138"/>
    </location>
    <ligand>
        <name>substrate</name>
    </ligand>
</feature>
<dbReference type="InterPro" id="IPR015947">
    <property type="entry name" value="PUA-like_sf"/>
</dbReference>
<dbReference type="PRINTS" id="PR00474">
    <property type="entry name" value="GLU5KINASE"/>
</dbReference>
<dbReference type="Gene3D" id="3.40.1160.10">
    <property type="entry name" value="Acetylglutamate kinase-like"/>
    <property type="match status" value="2"/>
</dbReference>
<evidence type="ECO:0000256" key="3">
    <source>
        <dbReference type="ARBA" id="ARBA00022650"/>
    </source>
</evidence>
<dbReference type="InterPro" id="IPR011529">
    <property type="entry name" value="Glu_5kinase"/>
</dbReference>
<evidence type="ECO:0000313" key="10">
    <source>
        <dbReference type="EMBL" id="MFC4873040.1"/>
    </source>
</evidence>
<keyword evidence="5 8" id="KW-0547">Nucleotide-binding</keyword>
<keyword evidence="11" id="KW-1185">Reference proteome</keyword>
<accession>A0ABV9T2T1</accession>
<dbReference type="NCBIfam" id="TIGR01027">
    <property type="entry name" value="proB"/>
    <property type="match status" value="1"/>
</dbReference>
<feature type="binding site" evidence="8">
    <location>
        <position position="51"/>
    </location>
    <ligand>
        <name>substrate</name>
    </ligand>
</feature>
<dbReference type="InterPro" id="IPR001057">
    <property type="entry name" value="Glu/AcGlu_kinase"/>
</dbReference>
<comment type="caution">
    <text evidence="8">Lacks conserved residue(s) required for the propagation of feature annotation.</text>
</comment>
<keyword evidence="6 8" id="KW-0418">Kinase</keyword>
<keyword evidence="3 8" id="KW-0641">Proline biosynthesis</keyword>
<dbReference type="Pfam" id="PF01472">
    <property type="entry name" value="PUA"/>
    <property type="match status" value="1"/>
</dbReference>
<keyword evidence="4 8" id="KW-0808">Transferase</keyword>
<dbReference type="PROSITE" id="PS50890">
    <property type="entry name" value="PUA"/>
    <property type="match status" value="1"/>
</dbReference>